<dbReference type="Pfam" id="PF01348">
    <property type="entry name" value="Intron_maturas2"/>
    <property type="match status" value="1"/>
</dbReference>
<proteinExistence type="predicted"/>
<gene>
    <name evidence="3" type="primary">orf496</name>
</gene>
<keyword evidence="3" id="KW-0934">Plastid</keyword>
<protein>
    <submittedName>
        <fullName evidence="3">Putative reverse transcriptase and intron maturase</fullName>
    </submittedName>
</protein>
<geneLocation type="chloroplast" evidence="3"/>
<sequence length="496" mass="57773">MYESTSSLNKNKGSTTVRIESNKKLMSNFGIDQAVKIAKKFRTNSYFFKSEIETSKVRSNNISAQENLIVQEAIRGILESIYEPEFEEHDKLCNHLSTNYGFRPHKSCHDAINTIFYINDTEYTRSQKTTWVIQSNFKEACNNINHQILIDYLSIRIKDKKFLTLIHDMLKCGILDYKTYEHSLTGTPQGGCTGSLYSPSRAHLCPGGIVSPLLFNIYMFAFDKYIYTNHICKVPEDDIPKYTSRVLKQTLKSYLFVRYAGNWIYLFRGSKKEAENIKVIISSFCKKNLKIELEPNKISITRFIDGFNFLGFSIQISFKPDFKRIKNIQKNKNNNITSVFTKQSTAPQISIVPDLKQISFKLLNEGFCKGSNLYPIGIRKWATLSEFDIVLKYRRIMISLYHYYAKTCTTITRLNRISYILQYSCAKTLANRKRITMPQVFRLYGENMEITIKIQTSKQTTKIRKTQFATLTELKKLYPVSRINRDWEKDPFNLEL</sequence>
<dbReference type="AlphaFoldDB" id="A0A1W6EHG6"/>
<reference evidence="3" key="1">
    <citation type="journal article" date="2017" name="Sci. Rep.">
        <title>Divergent copies of the large inverted repeat in the chloroplast genomes of ulvophycean green algae.</title>
        <authorList>
            <person name="Turmel M."/>
            <person name="Otis C."/>
            <person name="Lemieux C."/>
        </authorList>
    </citation>
    <scope>NUCLEOTIDE SEQUENCE</scope>
</reference>
<keyword evidence="3" id="KW-0548">Nucleotidyltransferase</keyword>
<feature type="domain" description="Reverse transcriptase" evidence="1">
    <location>
        <begin position="79"/>
        <end position="314"/>
    </location>
</feature>
<dbReference type="InterPro" id="IPR051083">
    <property type="entry name" value="GrpII_Intron_Splice-Mob/Def"/>
</dbReference>
<name>A0A1W6EHG6_9CHLO</name>
<dbReference type="InterPro" id="IPR000477">
    <property type="entry name" value="RT_dom"/>
</dbReference>
<organism evidence="3">
    <name type="scientific">Neodangemannia microcystis</name>
    <dbReference type="NCBI Taxonomy" id="173495"/>
    <lineage>
        <taxon>Eukaryota</taxon>
        <taxon>Viridiplantae</taxon>
        <taxon>Chlorophyta</taxon>
        <taxon>core chlorophytes</taxon>
        <taxon>Ulvophyceae</taxon>
        <taxon>OUU clade</taxon>
        <taxon>Oltmannsiellopsidales</taxon>
        <taxon>Oltmannsiellopsidaceae</taxon>
        <taxon>Neodangemannia</taxon>
    </lineage>
</organism>
<dbReference type="PANTHER" id="PTHR34047">
    <property type="entry name" value="NUCLEAR INTRON MATURASE 1, MITOCHONDRIAL-RELATED"/>
    <property type="match status" value="1"/>
</dbReference>
<keyword evidence="3" id="KW-0695">RNA-directed DNA polymerase</keyword>
<dbReference type="Pfam" id="PF00078">
    <property type="entry name" value="RVT_1"/>
    <property type="match status" value="1"/>
</dbReference>
<dbReference type="GO" id="GO:0006397">
    <property type="term" value="P:mRNA processing"/>
    <property type="evidence" value="ECO:0007669"/>
    <property type="project" value="InterPro"/>
</dbReference>
<evidence type="ECO:0000259" key="2">
    <source>
        <dbReference type="Pfam" id="PF01348"/>
    </source>
</evidence>
<dbReference type="GeneID" id="32884347"/>
<dbReference type="GO" id="GO:0003964">
    <property type="term" value="F:RNA-directed DNA polymerase activity"/>
    <property type="evidence" value="ECO:0007669"/>
    <property type="project" value="UniProtKB-KW"/>
</dbReference>
<accession>A0A1W6EHG6</accession>
<dbReference type="InterPro" id="IPR024937">
    <property type="entry name" value="Domain_X"/>
</dbReference>
<dbReference type="InterPro" id="IPR043502">
    <property type="entry name" value="DNA/RNA_pol_sf"/>
</dbReference>
<dbReference type="GO" id="GO:0005739">
    <property type="term" value="C:mitochondrion"/>
    <property type="evidence" value="ECO:0007669"/>
    <property type="project" value="UniProtKB-ARBA"/>
</dbReference>
<dbReference type="PANTHER" id="PTHR34047:SF8">
    <property type="entry name" value="PROTEIN YKFC"/>
    <property type="match status" value="1"/>
</dbReference>
<keyword evidence="3" id="KW-0808">Transferase</keyword>
<dbReference type="RefSeq" id="YP_009367786.1">
    <property type="nucleotide sequence ID" value="NC_034713.1"/>
</dbReference>
<dbReference type="CDD" id="cd01651">
    <property type="entry name" value="RT_G2_intron"/>
    <property type="match status" value="1"/>
</dbReference>
<evidence type="ECO:0000313" key="3">
    <source>
        <dbReference type="EMBL" id="ARK14813.1"/>
    </source>
</evidence>
<dbReference type="SUPFAM" id="SSF56672">
    <property type="entry name" value="DNA/RNA polymerases"/>
    <property type="match status" value="1"/>
</dbReference>
<evidence type="ECO:0000259" key="1">
    <source>
        <dbReference type="Pfam" id="PF00078"/>
    </source>
</evidence>
<feature type="domain" description="Domain X" evidence="2">
    <location>
        <begin position="355"/>
        <end position="470"/>
    </location>
</feature>
<dbReference type="EMBL" id="KY407660">
    <property type="protein sequence ID" value="ARK14813.1"/>
    <property type="molecule type" value="Genomic_DNA"/>
</dbReference>
<keyword evidence="3" id="KW-0150">Chloroplast</keyword>